<dbReference type="EMBL" id="BLKS01000004">
    <property type="protein sequence ID" value="GFG55585.1"/>
    <property type="molecule type" value="Genomic_DNA"/>
</dbReference>
<reference evidence="2 3" key="1">
    <citation type="journal article" date="2019" name="Emerg. Microbes Infect.">
        <title>Comprehensive subspecies identification of 175 nontuberculous mycobacteria species based on 7547 genomic profiles.</title>
        <authorList>
            <person name="Matsumoto Y."/>
            <person name="Kinjo T."/>
            <person name="Motooka D."/>
            <person name="Nabeya D."/>
            <person name="Jung N."/>
            <person name="Uechi K."/>
            <person name="Horii T."/>
            <person name="Iida T."/>
            <person name="Fujita J."/>
            <person name="Nakamura S."/>
        </authorList>
    </citation>
    <scope>NUCLEOTIDE SEQUENCE [LARGE SCALE GENOMIC DNA]</scope>
    <source>
        <strain evidence="2 3">JCM 6377</strain>
    </source>
</reference>
<protein>
    <submittedName>
        <fullName evidence="2">Uncharacterized protein</fullName>
    </submittedName>
</protein>
<feature type="compositionally biased region" description="Basic and acidic residues" evidence="1">
    <location>
        <begin position="42"/>
        <end position="52"/>
    </location>
</feature>
<organism evidence="2 3">
    <name type="scientific">Mycolicibacterium agri</name>
    <name type="common">Mycobacterium agri</name>
    <dbReference type="NCBI Taxonomy" id="36811"/>
    <lineage>
        <taxon>Bacteria</taxon>
        <taxon>Bacillati</taxon>
        <taxon>Actinomycetota</taxon>
        <taxon>Actinomycetes</taxon>
        <taxon>Mycobacteriales</taxon>
        <taxon>Mycobacteriaceae</taxon>
        <taxon>Mycolicibacterium</taxon>
    </lineage>
</organism>
<gene>
    <name evidence="2" type="ORF">MAGR_70260</name>
</gene>
<name>A0A7I9WCX5_MYCAG</name>
<dbReference type="AlphaFoldDB" id="A0A7I9WCX5"/>
<feature type="compositionally biased region" description="Basic residues" evidence="1">
    <location>
        <begin position="30"/>
        <end position="41"/>
    </location>
</feature>
<dbReference type="Proteomes" id="UP000465302">
    <property type="component" value="Unassembled WGS sequence"/>
</dbReference>
<sequence length="127" mass="14651">MAHRDDLVAHCKQIIEAHTREVNRLRVIRRHPLRQRRQRRHGSGDADPRPRLLDGHHAQRLAEPFAHHIPRCRHFRRRRRVGVQAAFGQPDTADVGGIARLDLALAEHHLRRPAAEVDHDERSCGGV</sequence>
<comment type="caution">
    <text evidence="2">The sequence shown here is derived from an EMBL/GenBank/DDBJ whole genome shotgun (WGS) entry which is preliminary data.</text>
</comment>
<feature type="region of interest" description="Disordered" evidence="1">
    <location>
        <begin position="30"/>
        <end position="52"/>
    </location>
</feature>
<evidence type="ECO:0000313" key="2">
    <source>
        <dbReference type="EMBL" id="GFG55585.1"/>
    </source>
</evidence>
<evidence type="ECO:0000256" key="1">
    <source>
        <dbReference type="SAM" id="MobiDB-lite"/>
    </source>
</evidence>
<proteinExistence type="predicted"/>
<accession>A0A7I9WCX5</accession>
<evidence type="ECO:0000313" key="3">
    <source>
        <dbReference type="Proteomes" id="UP000465302"/>
    </source>
</evidence>